<proteinExistence type="predicted"/>
<dbReference type="OrthoDB" id="4316991at2"/>
<protein>
    <submittedName>
        <fullName evidence="2">Uncharacterized protein</fullName>
    </submittedName>
</protein>
<dbReference type="SUPFAM" id="SSF49498">
    <property type="entry name" value="alpha-Amylase inhibitor tendamistat"/>
    <property type="match status" value="1"/>
</dbReference>
<dbReference type="RefSeq" id="WP_126637795.1">
    <property type="nucleotide sequence ID" value="NZ_BIFH01000018.1"/>
</dbReference>
<dbReference type="InterPro" id="IPR036379">
    <property type="entry name" value="A-amylase_inhib_sf"/>
</dbReference>
<name>A0A401YM48_9ACTN</name>
<sequence>MRTSARSRRHPAPATAAALTIAAAGVLAFCSPAATAGTTAVPAAEPLECAVIVAQDTHVGFPTWRWADVRNDCGRRMNLSVQVSGWPDPECQYLAPTETKRFRWDSTGGPANYAWDCGG</sequence>
<accession>A0A401YM48</accession>
<keyword evidence="3" id="KW-1185">Reference proteome</keyword>
<evidence type="ECO:0000313" key="2">
    <source>
        <dbReference type="EMBL" id="GCD95694.1"/>
    </source>
</evidence>
<gene>
    <name evidence="2" type="ORF">EHYA_03377</name>
</gene>
<dbReference type="GO" id="GO:0015066">
    <property type="term" value="F:alpha-amylase inhibitor activity"/>
    <property type="evidence" value="ECO:0007669"/>
    <property type="project" value="InterPro"/>
</dbReference>
<keyword evidence="1" id="KW-0732">Signal</keyword>
<reference evidence="2 3" key="1">
    <citation type="submission" date="2018-12" db="EMBL/GenBank/DDBJ databases">
        <title>Draft genome sequence of Embleya hyalina NBRC 13850T.</title>
        <authorList>
            <person name="Komaki H."/>
            <person name="Hosoyama A."/>
            <person name="Kimura A."/>
            <person name="Ichikawa N."/>
            <person name="Tamura T."/>
        </authorList>
    </citation>
    <scope>NUCLEOTIDE SEQUENCE [LARGE SCALE GENOMIC DNA]</scope>
    <source>
        <strain evidence="2 3">NBRC 13850</strain>
    </source>
</reference>
<feature type="signal peptide" evidence="1">
    <location>
        <begin position="1"/>
        <end position="36"/>
    </location>
</feature>
<dbReference type="Gene3D" id="2.60.40.20">
    <property type="entry name" value="Alpha-amylase inhibitor"/>
    <property type="match status" value="1"/>
</dbReference>
<comment type="caution">
    <text evidence="2">The sequence shown here is derived from an EMBL/GenBank/DDBJ whole genome shotgun (WGS) entry which is preliminary data.</text>
</comment>
<organism evidence="2 3">
    <name type="scientific">Embleya hyalina</name>
    <dbReference type="NCBI Taxonomy" id="516124"/>
    <lineage>
        <taxon>Bacteria</taxon>
        <taxon>Bacillati</taxon>
        <taxon>Actinomycetota</taxon>
        <taxon>Actinomycetes</taxon>
        <taxon>Kitasatosporales</taxon>
        <taxon>Streptomycetaceae</taxon>
        <taxon>Embleya</taxon>
    </lineage>
</organism>
<dbReference type="EMBL" id="BIFH01000018">
    <property type="protein sequence ID" value="GCD95694.1"/>
    <property type="molecule type" value="Genomic_DNA"/>
</dbReference>
<dbReference type="Proteomes" id="UP000286931">
    <property type="component" value="Unassembled WGS sequence"/>
</dbReference>
<feature type="chain" id="PRO_5039355117" evidence="1">
    <location>
        <begin position="37"/>
        <end position="119"/>
    </location>
</feature>
<dbReference type="AlphaFoldDB" id="A0A401YM48"/>
<evidence type="ECO:0000313" key="3">
    <source>
        <dbReference type="Proteomes" id="UP000286931"/>
    </source>
</evidence>
<evidence type="ECO:0000256" key="1">
    <source>
        <dbReference type="SAM" id="SignalP"/>
    </source>
</evidence>